<dbReference type="Proteomes" id="UP000625711">
    <property type="component" value="Unassembled WGS sequence"/>
</dbReference>
<evidence type="ECO:0000313" key="1">
    <source>
        <dbReference type="EMBL" id="KAF7269158.1"/>
    </source>
</evidence>
<evidence type="ECO:0000313" key="2">
    <source>
        <dbReference type="Proteomes" id="UP000625711"/>
    </source>
</evidence>
<gene>
    <name evidence="1" type="ORF">GWI33_017789</name>
</gene>
<proteinExistence type="predicted"/>
<keyword evidence="2" id="KW-1185">Reference proteome</keyword>
<name>A0A834M3E3_RHYFE</name>
<accession>A0A834M3E3</accession>
<protein>
    <submittedName>
        <fullName evidence="1">Uncharacterized protein</fullName>
    </submittedName>
</protein>
<dbReference type="AlphaFoldDB" id="A0A834M3E3"/>
<reference evidence="1" key="1">
    <citation type="submission" date="2020-08" db="EMBL/GenBank/DDBJ databases">
        <title>Genome sequencing and assembly of the red palm weevil Rhynchophorus ferrugineus.</title>
        <authorList>
            <person name="Dias G.B."/>
            <person name="Bergman C.M."/>
            <person name="Manee M."/>
        </authorList>
    </citation>
    <scope>NUCLEOTIDE SEQUENCE</scope>
    <source>
        <strain evidence="1">AA-2017</strain>
        <tissue evidence="1">Whole larva</tissue>
    </source>
</reference>
<organism evidence="1 2">
    <name type="scientific">Rhynchophorus ferrugineus</name>
    <name type="common">Red palm weevil</name>
    <name type="synonym">Curculio ferrugineus</name>
    <dbReference type="NCBI Taxonomy" id="354439"/>
    <lineage>
        <taxon>Eukaryota</taxon>
        <taxon>Metazoa</taxon>
        <taxon>Ecdysozoa</taxon>
        <taxon>Arthropoda</taxon>
        <taxon>Hexapoda</taxon>
        <taxon>Insecta</taxon>
        <taxon>Pterygota</taxon>
        <taxon>Neoptera</taxon>
        <taxon>Endopterygota</taxon>
        <taxon>Coleoptera</taxon>
        <taxon>Polyphaga</taxon>
        <taxon>Cucujiformia</taxon>
        <taxon>Curculionidae</taxon>
        <taxon>Dryophthorinae</taxon>
        <taxon>Rhynchophorus</taxon>
    </lineage>
</organism>
<comment type="caution">
    <text evidence="1">The sequence shown here is derived from an EMBL/GenBank/DDBJ whole genome shotgun (WGS) entry which is preliminary data.</text>
</comment>
<dbReference type="EMBL" id="JAACXV010014255">
    <property type="protein sequence ID" value="KAF7269158.1"/>
    <property type="molecule type" value="Genomic_DNA"/>
</dbReference>
<sequence length="96" mass="10939">MKRTIELEAVPSAWIAAKNSEIPRGWRFLRTSPAFYKRGLRFGRSVNVQVEIWRMPVGEILARSSGHLGAIAGHDKSPGQIFNAVRYAIEMYYDFP</sequence>